<dbReference type="Gene3D" id="3.20.20.10">
    <property type="entry name" value="Alanine racemase"/>
    <property type="match status" value="1"/>
</dbReference>
<dbReference type="PANTHER" id="PTHR28004">
    <property type="entry name" value="ZGC:162816-RELATED"/>
    <property type="match status" value="1"/>
</dbReference>
<organism evidence="2 3">
    <name type="scientific">Rhodococcus sovatensis</name>
    <dbReference type="NCBI Taxonomy" id="1805840"/>
    <lineage>
        <taxon>Bacteria</taxon>
        <taxon>Bacillati</taxon>
        <taxon>Actinomycetota</taxon>
        <taxon>Actinomycetes</taxon>
        <taxon>Mycobacteriales</taxon>
        <taxon>Nocardiaceae</taxon>
        <taxon>Rhodococcus</taxon>
    </lineage>
</organism>
<dbReference type="InterPro" id="IPR001608">
    <property type="entry name" value="Ala_racemase_N"/>
</dbReference>
<dbReference type="Proteomes" id="UP001432000">
    <property type="component" value="Chromosome"/>
</dbReference>
<gene>
    <name evidence="2" type="ORF">WDS16_15595</name>
</gene>
<sequence>MTSLLGRTSHDETALSRISAATVHLEPPFAAVDADALATNAADLVRRSSGLPVRVASKSVRSRSVLERVLGQGVGAASGFRGIMAYSPHEAIWLAELGAEDILMGYPTVDAGALAAITRDRVLSGRITLMVDDVAHLDRIRAAAGSDLVKPRICIDVDASLRLGPLHLGVRRSPLREPEHVAEFARTAKERGFRVVGVMFYEAQIAGLPDSNIAVELMKKVSASELKDRRRAVVDAVTTVVGPLEIVNSGGTGSLEISSADPNVTEVTAGSGLFSPTLFDRYTAFTAHPALYFALPVVRKPTEKIATVFGGGYIASGPTSRSRTPSPVAFSNTLRGVVRGGLKLLRNEGAGEVQTPVTSTDNVEIGDRVWFRHAKAGEICERLDTLHIVESDGSISAVPTYRGEGKTFG</sequence>
<evidence type="ECO:0000313" key="2">
    <source>
        <dbReference type="EMBL" id="WXG66707.1"/>
    </source>
</evidence>
<dbReference type="InterPro" id="IPR029066">
    <property type="entry name" value="PLP-binding_barrel"/>
</dbReference>
<dbReference type="EMBL" id="CP147846">
    <property type="protein sequence ID" value="WXG66707.1"/>
    <property type="molecule type" value="Genomic_DNA"/>
</dbReference>
<reference evidence="2 3" key="1">
    <citation type="submission" date="2024-03" db="EMBL/GenBank/DDBJ databases">
        <title>Natural products discovery in diverse microorganisms through a two-stage MS feature dereplication strategy.</title>
        <authorList>
            <person name="Zhang R."/>
        </authorList>
    </citation>
    <scope>NUCLEOTIDE SEQUENCE [LARGE SCALE GENOMIC DNA]</scope>
    <source>
        <strain evidence="2 3">18930</strain>
    </source>
</reference>
<keyword evidence="3" id="KW-1185">Reference proteome</keyword>
<feature type="domain" description="Alanine racemase N-terminal" evidence="1">
    <location>
        <begin position="32"/>
        <end position="216"/>
    </location>
</feature>
<dbReference type="Pfam" id="PF01168">
    <property type="entry name" value="Ala_racemase_N"/>
    <property type="match status" value="1"/>
</dbReference>
<dbReference type="RefSeq" id="WP_338886151.1">
    <property type="nucleotide sequence ID" value="NZ_CP147846.1"/>
</dbReference>
<protein>
    <submittedName>
        <fullName evidence="2">Alanine racemase</fullName>
        <ecNumber evidence="2">5.1.1.1</ecNumber>
    </submittedName>
</protein>
<dbReference type="EC" id="5.1.1.1" evidence="2"/>
<proteinExistence type="predicted"/>
<accession>A0ABZ2PCT4</accession>
<dbReference type="GO" id="GO:0008784">
    <property type="term" value="F:alanine racemase activity"/>
    <property type="evidence" value="ECO:0007669"/>
    <property type="project" value="UniProtKB-EC"/>
</dbReference>
<evidence type="ECO:0000313" key="3">
    <source>
        <dbReference type="Proteomes" id="UP001432000"/>
    </source>
</evidence>
<name>A0ABZ2PCT4_9NOCA</name>
<dbReference type="SUPFAM" id="SSF51419">
    <property type="entry name" value="PLP-binding barrel"/>
    <property type="match status" value="1"/>
</dbReference>
<keyword evidence="2" id="KW-0413">Isomerase</keyword>
<dbReference type="PANTHER" id="PTHR28004:SF2">
    <property type="entry name" value="D-SERINE DEHYDRATASE"/>
    <property type="match status" value="1"/>
</dbReference>
<dbReference type="InterPro" id="IPR051466">
    <property type="entry name" value="D-amino_acid_metab_enzyme"/>
</dbReference>
<evidence type="ECO:0000259" key="1">
    <source>
        <dbReference type="Pfam" id="PF01168"/>
    </source>
</evidence>